<organism evidence="1 2">
    <name type="scientific">Ridgeia piscesae</name>
    <name type="common">Tubeworm</name>
    <dbReference type="NCBI Taxonomy" id="27915"/>
    <lineage>
        <taxon>Eukaryota</taxon>
        <taxon>Metazoa</taxon>
        <taxon>Spiralia</taxon>
        <taxon>Lophotrochozoa</taxon>
        <taxon>Annelida</taxon>
        <taxon>Polychaeta</taxon>
        <taxon>Sedentaria</taxon>
        <taxon>Canalipalpata</taxon>
        <taxon>Sabellida</taxon>
        <taxon>Siboglinidae</taxon>
        <taxon>Ridgeia</taxon>
    </lineage>
</organism>
<evidence type="ECO:0000313" key="2">
    <source>
        <dbReference type="Proteomes" id="UP001209878"/>
    </source>
</evidence>
<name>A0AAD9PEE9_RIDPI</name>
<accession>A0AAD9PEE9</accession>
<evidence type="ECO:0000313" key="1">
    <source>
        <dbReference type="EMBL" id="KAK2193125.1"/>
    </source>
</evidence>
<sequence length="135" mass="15449">MCYSQYTWVYDVLQSAYMGCTMCYSQYTQVYNVLQSAYTGCTMCYSQYTWVYDVLQSAYMGCTMCYIPDRPSPPNFGKITHHNIELIWDSDGEVDTMSIDSATPADMRRSACVQSQDKNGGWSNIYTYVLGSYSL</sequence>
<gene>
    <name evidence="1" type="ORF">NP493_17g09035</name>
</gene>
<comment type="caution">
    <text evidence="1">The sequence shown here is derived from an EMBL/GenBank/DDBJ whole genome shotgun (WGS) entry which is preliminary data.</text>
</comment>
<dbReference type="AlphaFoldDB" id="A0AAD9PEE9"/>
<protein>
    <submittedName>
        <fullName evidence="1">Uncharacterized protein</fullName>
    </submittedName>
</protein>
<keyword evidence="2" id="KW-1185">Reference proteome</keyword>
<reference evidence="1" key="1">
    <citation type="journal article" date="2023" name="Mol. Biol. Evol.">
        <title>Third-Generation Sequencing Reveals the Adaptive Role of the Epigenome in Three Deep-Sea Polychaetes.</title>
        <authorList>
            <person name="Perez M."/>
            <person name="Aroh O."/>
            <person name="Sun Y."/>
            <person name="Lan Y."/>
            <person name="Juniper S.K."/>
            <person name="Young C.R."/>
            <person name="Angers B."/>
            <person name="Qian P.Y."/>
        </authorList>
    </citation>
    <scope>NUCLEOTIDE SEQUENCE</scope>
    <source>
        <strain evidence="1">R07B-5</strain>
    </source>
</reference>
<dbReference type="EMBL" id="JAODUO010000017">
    <property type="protein sequence ID" value="KAK2193125.1"/>
    <property type="molecule type" value="Genomic_DNA"/>
</dbReference>
<proteinExistence type="predicted"/>
<dbReference type="Proteomes" id="UP001209878">
    <property type="component" value="Unassembled WGS sequence"/>
</dbReference>